<comment type="caution">
    <text evidence="1">The sequence shown here is derived from an EMBL/GenBank/DDBJ whole genome shotgun (WGS) entry which is preliminary data.</text>
</comment>
<proteinExistence type="predicted"/>
<dbReference type="Proteomes" id="UP000216004">
    <property type="component" value="Unassembled WGS sequence"/>
</dbReference>
<reference evidence="1 2" key="1">
    <citation type="journal article" date="2017" name="BMC Genomics">
        <title>Comparative genomic and phylogenomic analyses of the Bifidobacteriaceae family.</title>
        <authorList>
            <person name="Lugli G.A."/>
            <person name="Milani C."/>
            <person name="Turroni F."/>
            <person name="Duranti S."/>
            <person name="Mancabelli L."/>
            <person name="Mangifesta M."/>
            <person name="Ferrario C."/>
            <person name="Modesto M."/>
            <person name="Mattarelli P."/>
            <person name="Jiri K."/>
            <person name="van Sinderen D."/>
            <person name="Ventura M."/>
        </authorList>
    </citation>
    <scope>NUCLEOTIDE SEQUENCE [LARGE SCALE GENOMIC DNA]</scope>
    <source>
        <strain evidence="1 2">DSM 22924</strain>
    </source>
</reference>
<evidence type="ECO:0000313" key="1">
    <source>
        <dbReference type="EMBL" id="OZG49814.1"/>
    </source>
</evidence>
<gene>
    <name evidence="1" type="ORF">BOCO_0331</name>
</gene>
<dbReference type="EMBL" id="MWWS01000004">
    <property type="protein sequence ID" value="OZG49814.1"/>
    <property type="molecule type" value="Genomic_DNA"/>
</dbReference>
<dbReference type="RefSeq" id="WP_094722383.1">
    <property type="nucleotide sequence ID" value="NZ_MWWS01000004.1"/>
</dbReference>
<keyword evidence="2" id="KW-1185">Reference proteome</keyword>
<sequence>MTTTEDTVNTNEFLRLLYDMQDIRDRVVSFPMTLRDDEYPYITVEDADKLGHDKEPIEHVPGVPLYPADVTVTLLPIQGESPKTVFTIKHDAQTVCAPDSLGAYGPEGAIQKIITALLDGTYQYAGVRDMEFTCISLVALGLPDLIAYPQEHHSYKVYADCGADDTYDMRMYLQLTIGGYHMSDDRTTSLVSEAERALERAASLPQTEKMPSEQEILAELPASDGVTYTIEKVWRICDSLYAIFDGIYEDRMHAWCVMAKRTKGSFTHTKYYTLIHSYAGAGGGDDAACFDRRWTISSRLSVERVMSLYPLLRAEVAITQTKDKRESI</sequence>
<name>A0A261ESI2_9BIFI</name>
<evidence type="ECO:0000313" key="2">
    <source>
        <dbReference type="Proteomes" id="UP000216004"/>
    </source>
</evidence>
<dbReference type="AlphaFoldDB" id="A0A261ESI2"/>
<organism evidence="1 2">
    <name type="scientific">Bombiscardovia coagulans</name>
    <dbReference type="NCBI Taxonomy" id="686666"/>
    <lineage>
        <taxon>Bacteria</taxon>
        <taxon>Bacillati</taxon>
        <taxon>Actinomycetota</taxon>
        <taxon>Actinomycetes</taxon>
        <taxon>Bifidobacteriales</taxon>
        <taxon>Bifidobacteriaceae</taxon>
        <taxon>Bombiscardovia</taxon>
    </lineage>
</organism>
<protein>
    <submittedName>
        <fullName evidence="1">Uncharacterized protein</fullName>
    </submittedName>
</protein>
<accession>A0A261ESI2</accession>